<evidence type="ECO:0000313" key="6">
    <source>
        <dbReference type="Proteomes" id="UP000678393"/>
    </source>
</evidence>
<dbReference type="InterPro" id="IPR051065">
    <property type="entry name" value="Ras-related_GTPase"/>
</dbReference>
<proteinExistence type="inferred from homology"/>
<dbReference type="InterPro" id="IPR027417">
    <property type="entry name" value="P-loop_NTPase"/>
</dbReference>
<evidence type="ECO:0000313" key="5">
    <source>
        <dbReference type="EMBL" id="CAG5128848.1"/>
    </source>
</evidence>
<sequence>MEDRGHKLNGCCRDINIAVLGAKHVGKSAMIVRFLTGRFIGDYDSEMEAVFSTHVPIDGKQCTVNIMDTAGYVPDQELKEDLVMWADGFILVFSLTDTHSFQVVEELITELRKIREDERIPILVAANKSDLVHLRTVNSAEAETSVSDQGMFISASEEPESVKNAFLKLCKQIRCVSKKREKLSWTLQRPAVAAKLQIRQSLKNLAEKKLWRSRTSTF</sequence>
<dbReference type="EMBL" id="CAJHNH020003239">
    <property type="protein sequence ID" value="CAG5128848.1"/>
    <property type="molecule type" value="Genomic_DNA"/>
</dbReference>
<dbReference type="SMART" id="SM00175">
    <property type="entry name" value="RAB"/>
    <property type="match status" value="1"/>
</dbReference>
<comment type="caution">
    <text evidence="5">The sequence shown here is derived from an EMBL/GenBank/DDBJ whole genome shotgun (WGS) entry which is preliminary data.</text>
</comment>
<dbReference type="Gene3D" id="3.40.50.300">
    <property type="entry name" value="P-loop containing nucleotide triphosphate hydrolases"/>
    <property type="match status" value="1"/>
</dbReference>
<comment type="catalytic activity">
    <reaction evidence="4">
        <text>GTP + H2O = GDP + phosphate + H(+)</text>
        <dbReference type="Rhea" id="RHEA:19669"/>
        <dbReference type="ChEBI" id="CHEBI:15377"/>
        <dbReference type="ChEBI" id="CHEBI:15378"/>
        <dbReference type="ChEBI" id="CHEBI:37565"/>
        <dbReference type="ChEBI" id="CHEBI:43474"/>
        <dbReference type="ChEBI" id="CHEBI:58189"/>
        <dbReference type="EC" id="3.6.5.2"/>
    </reaction>
</comment>
<dbReference type="SMART" id="SM00174">
    <property type="entry name" value="RHO"/>
    <property type="match status" value="1"/>
</dbReference>
<keyword evidence="3" id="KW-0378">Hydrolase</keyword>
<dbReference type="AlphaFoldDB" id="A0A8S3ZLM5"/>
<dbReference type="GO" id="GO:0003925">
    <property type="term" value="F:G protein activity"/>
    <property type="evidence" value="ECO:0007669"/>
    <property type="project" value="UniProtKB-EC"/>
</dbReference>
<dbReference type="InterPro" id="IPR005225">
    <property type="entry name" value="Small_GTP-bd"/>
</dbReference>
<name>A0A8S3ZLM5_9EUPU</name>
<keyword evidence="6" id="KW-1185">Reference proteome</keyword>
<gene>
    <name evidence="5" type="ORF">CUNI_LOCUS14406</name>
</gene>
<dbReference type="PROSITE" id="PS51419">
    <property type="entry name" value="RAB"/>
    <property type="match status" value="1"/>
</dbReference>
<dbReference type="InterPro" id="IPR001806">
    <property type="entry name" value="Small_GTPase"/>
</dbReference>
<accession>A0A8S3ZLM5</accession>
<dbReference type="Pfam" id="PF00071">
    <property type="entry name" value="Ras"/>
    <property type="match status" value="1"/>
</dbReference>
<dbReference type="OrthoDB" id="18798at2759"/>
<dbReference type="PRINTS" id="PR00449">
    <property type="entry name" value="RASTRNSFRMNG"/>
</dbReference>
<evidence type="ECO:0000256" key="3">
    <source>
        <dbReference type="ARBA" id="ARBA00022801"/>
    </source>
</evidence>
<evidence type="ECO:0000256" key="1">
    <source>
        <dbReference type="ARBA" id="ARBA00008344"/>
    </source>
</evidence>
<dbReference type="SMART" id="SM00173">
    <property type="entry name" value="RAS"/>
    <property type="match status" value="1"/>
</dbReference>
<dbReference type="GO" id="GO:0005525">
    <property type="term" value="F:GTP binding"/>
    <property type="evidence" value="ECO:0007669"/>
    <property type="project" value="InterPro"/>
</dbReference>
<dbReference type="PROSITE" id="PS51421">
    <property type="entry name" value="RAS"/>
    <property type="match status" value="1"/>
</dbReference>
<dbReference type="Proteomes" id="UP000678393">
    <property type="component" value="Unassembled WGS sequence"/>
</dbReference>
<dbReference type="PANTHER" id="PTHR45704">
    <property type="entry name" value="RAS-LIKE FAMILY MEMBER 11"/>
    <property type="match status" value="1"/>
</dbReference>
<organism evidence="5 6">
    <name type="scientific">Candidula unifasciata</name>
    <dbReference type="NCBI Taxonomy" id="100452"/>
    <lineage>
        <taxon>Eukaryota</taxon>
        <taxon>Metazoa</taxon>
        <taxon>Spiralia</taxon>
        <taxon>Lophotrochozoa</taxon>
        <taxon>Mollusca</taxon>
        <taxon>Gastropoda</taxon>
        <taxon>Heterobranchia</taxon>
        <taxon>Euthyneura</taxon>
        <taxon>Panpulmonata</taxon>
        <taxon>Eupulmonata</taxon>
        <taxon>Stylommatophora</taxon>
        <taxon>Helicina</taxon>
        <taxon>Helicoidea</taxon>
        <taxon>Geomitridae</taxon>
        <taxon>Candidula</taxon>
    </lineage>
</organism>
<comment type="similarity">
    <text evidence="1">Belongs to the small GTPase superfamily. Ras family.</text>
</comment>
<dbReference type="NCBIfam" id="TIGR00231">
    <property type="entry name" value="small_GTP"/>
    <property type="match status" value="1"/>
</dbReference>
<dbReference type="EC" id="3.6.5.2" evidence="2"/>
<evidence type="ECO:0000256" key="4">
    <source>
        <dbReference type="ARBA" id="ARBA00048098"/>
    </source>
</evidence>
<reference evidence="5" key="1">
    <citation type="submission" date="2021-04" db="EMBL/GenBank/DDBJ databases">
        <authorList>
            <consortium name="Molecular Ecology Group"/>
        </authorList>
    </citation>
    <scope>NUCLEOTIDE SEQUENCE</scope>
</reference>
<dbReference type="SUPFAM" id="SSF52540">
    <property type="entry name" value="P-loop containing nucleoside triphosphate hydrolases"/>
    <property type="match status" value="1"/>
</dbReference>
<evidence type="ECO:0000256" key="2">
    <source>
        <dbReference type="ARBA" id="ARBA00011984"/>
    </source>
</evidence>
<protein>
    <recommendedName>
        <fullName evidence="2">small monomeric GTPase</fullName>
        <ecNumber evidence="2">3.6.5.2</ecNumber>
    </recommendedName>
</protein>